<dbReference type="AlphaFoldDB" id="A0A8H5L1V7"/>
<evidence type="ECO:0000256" key="4">
    <source>
        <dbReference type="ARBA" id="ARBA00023136"/>
    </source>
</evidence>
<evidence type="ECO:0000313" key="8">
    <source>
        <dbReference type="Proteomes" id="UP000546213"/>
    </source>
</evidence>
<dbReference type="GO" id="GO:0140359">
    <property type="term" value="F:ABC-type transporter activity"/>
    <property type="evidence" value="ECO:0007669"/>
    <property type="project" value="InterPro"/>
</dbReference>
<dbReference type="OrthoDB" id="245989at2759"/>
<evidence type="ECO:0000256" key="3">
    <source>
        <dbReference type="ARBA" id="ARBA00022989"/>
    </source>
</evidence>
<keyword evidence="4 5" id="KW-0472">Membrane</keyword>
<evidence type="ECO:0000259" key="6">
    <source>
        <dbReference type="Pfam" id="PF01061"/>
    </source>
</evidence>
<evidence type="ECO:0000256" key="2">
    <source>
        <dbReference type="ARBA" id="ARBA00022692"/>
    </source>
</evidence>
<dbReference type="EMBL" id="JAAOAS010000261">
    <property type="protein sequence ID" value="KAF5582746.1"/>
    <property type="molecule type" value="Genomic_DNA"/>
</dbReference>
<keyword evidence="3 5" id="KW-1133">Transmembrane helix</keyword>
<protein>
    <submittedName>
        <fullName evidence="7">ABC transporter CDR4</fullName>
    </submittedName>
</protein>
<evidence type="ECO:0000256" key="5">
    <source>
        <dbReference type="SAM" id="Phobius"/>
    </source>
</evidence>
<dbReference type="Proteomes" id="UP000546213">
    <property type="component" value="Unassembled WGS sequence"/>
</dbReference>
<comment type="caution">
    <text evidence="7">The sequence shown here is derived from an EMBL/GenBank/DDBJ whole genome shotgun (WGS) entry which is preliminary data.</text>
</comment>
<proteinExistence type="predicted"/>
<feature type="transmembrane region" description="Helical" evidence="5">
    <location>
        <begin position="12"/>
        <end position="44"/>
    </location>
</feature>
<gene>
    <name evidence="7" type="ORF">FPCIR_9333</name>
</gene>
<sequence length="67" mass="7973">MYEARERPSKTYCWKAFVAANVLVELAWNFIMSIFAFICFYYPIGLYKNAEWTDSVNSRGFTMFLHL</sequence>
<accession>A0A8H5L1V7</accession>
<reference evidence="7 8" key="1">
    <citation type="submission" date="2020-05" db="EMBL/GenBank/DDBJ databases">
        <title>Identification and distribution of gene clusters putatively required for synthesis of sphingolipid metabolism inhibitors in phylogenetically diverse species of the filamentous fungus Fusarium.</title>
        <authorList>
            <person name="Kim H.-S."/>
            <person name="Busman M."/>
            <person name="Brown D.W."/>
            <person name="Divon H."/>
            <person name="Uhlig S."/>
            <person name="Proctor R.H."/>
        </authorList>
    </citation>
    <scope>NUCLEOTIDE SEQUENCE [LARGE SCALE GENOMIC DNA]</scope>
    <source>
        <strain evidence="7 8">NRRL 36939</strain>
    </source>
</reference>
<dbReference type="InterPro" id="IPR013525">
    <property type="entry name" value="ABC2_TM"/>
</dbReference>
<evidence type="ECO:0000256" key="1">
    <source>
        <dbReference type="ARBA" id="ARBA00004141"/>
    </source>
</evidence>
<dbReference type="Pfam" id="PF01061">
    <property type="entry name" value="ABC2_membrane"/>
    <property type="match status" value="1"/>
</dbReference>
<keyword evidence="2 5" id="KW-0812">Transmembrane</keyword>
<dbReference type="GO" id="GO:0016020">
    <property type="term" value="C:membrane"/>
    <property type="evidence" value="ECO:0007669"/>
    <property type="project" value="UniProtKB-SubCell"/>
</dbReference>
<name>A0A8H5L1V7_9HYPO</name>
<keyword evidence="8" id="KW-1185">Reference proteome</keyword>
<comment type="subcellular location">
    <subcellularLocation>
        <location evidence="1">Membrane</location>
        <topology evidence="1">Multi-pass membrane protein</topology>
    </subcellularLocation>
</comment>
<organism evidence="7 8">
    <name type="scientific">Fusarium pseudocircinatum</name>
    <dbReference type="NCBI Taxonomy" id="56676"/>
    <lineage>
        <taxon>Eukaryota</taxon>
        <taxon>Fungi</taxon>
        <taxon>Dikarya</taxon>
        <taxon>Ascomycota</taxon>
        <taxon>Pezizomycotina</taxon>
        <taxon>Sordariomycetes</taxon>
        <taxon>Hypocreomycetidae</taxon>
        <taxon>Hypocreales</taxon>
        <taxon>Nectriaceae</taxon>
        <taxon>Fusarium</taxon>
        <taxon>Fusarium fujikuroi species complex</taxon>
    </lineage>
</organism>
<feature type="domain" description="ABC-2 type transporter transmembrane" evidence="6">
    <location>
        <begin position="4"/>
        <end position="65"/>
    </location>
</feature>
<evidence type="ECO:0000313" key="7">
    <source>
        <dbReference type="EMBL" id="KAF5582746.1"/>
    </source>
</evidence>